<evidence type="ECO:0000313" key="2">
    <source>
        <dbReference type="Proteomes" id="UP000663845"/>
    </source>
</evidence>
<sequence length="168" mass="19346">MEYTAFTDTASVCDLNTTINLIEHNQPDRSAINYLCRLCKNRLFRKQQTDHITPVQCLGHRCESLENDIIQLKDHDIKSRLQMKELENKINALEDVIKGLTSPKDEQAAPFNFGPGTRRRHYLRRSTTEEVPVQKGNITYDNIIRRPRSISRERVGLFGSLGAASQQY</sequence>
<evidence type="ECO:0000313" key="1">
    <source>
        <dbReference type="EMBL" id="CAF0872288.1"/>
    </source>
</evidence>
<proteinExistence type="predicted"/>
<organism evidence="1 2">
    <name type="scientific">Adineta steineri</name>
    <dbReference type="NCBI Taxonomy" id="433720"/>
    <lineage>
        <taxon>Eukaryota</taxon>
        <taxon>Metazoa</taxon>
        <taxon>Spiralia</taxon>
        <taxon>Gnathifera</taxon>
        <taxon>Rotifera</taxon>
        <taxon>Eurotatoria</taxon>
        <taxon>Bdelloidea</taxon>
        <taxon>Adinetida</taxon>
        <taxon>Adinetidae</taxon>
        <taxon>Adineta</taxon>
    </lineage>
</organism>
<accession>A0A813XLI8</accession>
<dbReference type="EMBL" id="CAJNOG010000063">
    <property type="protein sequence ID" value="CAF0872288.1"/>
    <property type="molecule type" value="Genomic_DNA"/>
</dbReference>
<gene>
    <name evidence="1" type="ORF">JYZ213_LOCUS9024</name>
</gene>
<dbReference type="Proteomes" id="UP000663845">
    <property type="component" value="Unassembled WGS sequence"/>
</dbReference>
<reference evidence="1" key="1">
    <citation type="submission" date="2021-02" db="EMBL/GenBank/DDBJ databases">
        <authorList>
            <person name="Nowell W R."/>
        </authorList>
    </citation>
    <scope>NUCLEOTIDE SEQUENCE</scope>
</reference>
<protein>
    <submittedName>
        <fullName evidence="1">Uncharacterized protein</fullName>
    </submittedName>
</protein>
<dbReference type="AlphaFoldDB" id="A0A813XLI8"/>
<name>A0A813XLI8_9BILA</name>
<comment type="caution">
    <text evidence="1">The sequence shown here is derived from an EMBL/GenBank/DDBJ whole genome shotgun (WGS) entry which is preliminary data.</text>
</comment>